<comment type="caution">
    <text evidence="2">The sequence shown here is derived from an EMBL/GenBank/DDBJ whole genome shotgun (WGS) entry which is preliminary data.</text>
</comment>
<keyword evidence="3" id="KW-1185">Reference proteome</keyword>
<keyword evidence="2" id="KW-0723">Serine/threonine-protein kinase</keyword>
<dbReference type="AlphaFoldDB" id="A0A3A8N8T6"/>
<evidence type="ECO:0000256" key="1">
    <source>
        <dbReference type="SAM" id="MobiDB-lite"/>
    </source>
</evidence>
<reference evidence="3" key="1">
    <citation type="submission" date="2018-09" db="EMBL/GenBank/DDBJ databases">
        <authorList>
            <person name="Livingstone P.G."/>
            <person name="Whitworth D.E."/>
        </authorList>
    </citation>
    <scope>NUCLEOTIDE SEQUENCE [LARGE SCALE GENOMIC DNA]</scope>
    <source>
        <strain evidence="3">CA051B</strain>
    </source>
</reference>
<keyword evidence="2" id="KW-0418">Kinase</keyword>
<accession>A0A3A8N8T6</accession>
<keyword evidence="2" id="KW-0808">Transferase</keyword>
<proteinExistence type="predicted"/>
<evidence type="ECO:0000313" key="2">
    <source>
        <dbReference type="EMBL" id="RKH39939.1"/>
    </source>
</evidence>
<sequence>AKTAPTPTTPPQEPSKRAPEPVTTVTQTPDVAEVLDTSTAKGAAKAGLGWLTLYTVPKNAAVFDGSTQLGTSPLIRVAIPVGTYRLRVVDPQDPGGTSKLLSVPVRPGELTKLQIRLADLPPYTE</sequence>
<name>A0A3A8N8T6_9BACT</name>
<feature type="non-terminal residue" evidence="2">
    <location>
        <position position="1"/>
    </location>
</feature>
<gene>
    <name evidence="2" type="ORF">D7V93_39945</name>
</gene>
<dbReference type="EMBL" id="RAWB01000774">
    <property type="protein sequence ID" value="RKH39939.1"/>
    <property type="molecule type" value="Genomic_DNA"/>
</dbReference>
<dbReference type="GO" id="GO:0004674">
    <property type="term" value="F:protein serine/threonine kinase activity"/>
    <property type="evidence" value="ECO:0007669"/>
    <property type="project" value="UniProtKB-KW"/>
</dbReference>
<evidence type="ECO:0000313" key="3">
    <source>
        <dbReference type="Proteomes" id="UP000272888"/>
    </source>
</evidence>
<dbReference type="Proteomes" id="UP000272888">
    <property type="component" value="Unassembled WGS sequence"/>
</dbReference>
<feature type="region of interest" description="Disordered" evidence="1">
    <location>
        <begin position="1"/>
        <end position="25"/>
    </location>
</feature>
<protein>
    <submittedName>
        <fullName evidence="2">Serine/threonine protein kinase</fullName>
    </submittedName>
</protein>
<organism evidence="2 3">
    <name type="scientific">Corallococcus llansteffanensis</name>
    <dbReference type="NCBI Taxonomy" id="2316731"/>
    <lineage>
        <taxon>Bacteria</taxon>
        <taxon>Pseudomonadati</taxon>
        <taxon>Myxococcota</taxon>
        <taxon>Myxococcia</taxon>
        <taxon>Myxococcales</taxon>
        <taxon>Cystobacterineae</taxon>
        <taxon>Myxococcaceae</taxon>
        <taxon>Corallococcus</taxon>
    </lineage>
</organism>